<dbReference type="AlphaFoldDB" id="A0A1U7NT28"/>
<dbReference type="Proteomes" id="UP000186607">
    <property type="component" value="Unassembled WGS sequence"/>
</dbReference>
<dbReference type="EMBL" id="MSTI01000155">
    <property type="protein sequence ID" value="OLV16083.1"/>
    <property type="molecule type" value="Genomic_DNA"/>
</dbReference>
<comment type="caution">
    <text evidence="1">The sequence shown here is derived from an EMBL/GenBank/DDBJ whole genome shotgun (WGS) entry which is preliminary data.</text>
</comment>
<reference evidence="1 2" key="1">
    <citation type="submission" date="2017-01" db="EMBL/GenBank/DDBJ databases">
        <title>Genome Analysis of Deinococcus marmoris KOPRI26562.</title>
        <authorList>
            <person name="Kim J.H."/>
            <person name="Oh H.-M."/>
        </authorList>
    </citation>
    <scope>NUCLEOTIDE SEQUENCE [LARGE SCALE GENOMIC DNA]</scope>
    <source>
        <strain evidence="1 2">KOPRI26562</strain>
    </source>
</reference>
<gene>
    <name evidence="1" type="ORF">BOO71_0012928</name>
</gene>
<protein>
    <submittedName>
        <fullName evidence="1">Uncharacterized protein</fullName>
    </submittedName>
</protein>
<organism evidence="1 2">
    <name type="scientific">Deinococcus marmoris</name>
    <dbReference type="NCBI Taxonomy" id="249408"/>
    <lineage>
        <taxon>Bacteria</taxon>
        <taxon>Thermotogati</taxon>
        <taxon>Deinococcota</taxon>
        <taxon>Deinococci</taxon>
        <taxon>Deinococcales</taxon>
        <taxon>Deinococcaceae</taxon>
        <taxon>Deinococcus</taxon>
    </lineage>
</organism>
<proteinExistence type="predicted"/>
<keyword evidence="2" id="KW-1185">Reference proteome</keyword>
<accession>A0A1U7NT28</accession>
<evidence type="ECO:0000313" key="1">
    <source>
        <dbReference type="EMBL" id="OLV16083.1"/>
    </source>
</evidence>
<evidence type="ECO:0000313" key="2">
    <source>
        <dbReference type="Proteomes" id="UP000186607"/>
    </source>
</evidence>
<name>A0A1U7NT28_9DEIO</name>
<sequence length="42" mass="5048">MFRPLNNRRILLTASGEKQRQRQWKGQNTDIFHGFSCLETRL</sequence>